<feature type="domain" description="Glycosyl transferase family 1" evidence="1">
    <location>
        <begin position="193"/>
        <end position="344"/>
    </location>
</feature>
<dbReference type="Pfam" id="PF13439">
    <property type="entry name" value="Glyco_transf_4"/>
    <property type="match status" value="1"/>
</dbReference>
<feature type="domain" description="Glycosyltransferase subfamily 4-like N-terminal" evidence="2">
    <location>
        <begin position="22"/>
        <end position="181"/>
    </location>
</feature>
<evidence type="ECO:0000259" key="2">
    <source>
        <dbReference type="Pfam" id="PF13439"/>
    </source>
</evidence>
<dbReference type="Gene3D" id="3.40.50.2000">
    <property type="entry name" value="Glycogen Phosphorylase B"/>
    <property type="match status" value="2"/>
</dbReference>
<evidence type="ECO:0000259" key="1">
    <source>
        <dbReference type="Pfam" id="PF00534"/>
    </source>
</evidence>
<dbReference type="EC" id="2.4.-.-" evidence="3"/>
<evidence type="ECO:0000313" key="3">
    <source>
        <dbReference type="EMBL" id="MCY9693487.1"/>
    </source>
</evidence>
<keyword evidence="3" id="KW-0328">Glycosyltransferase</keyword>
<dbReference type="SUPFAM" id="SSF53756">
    <property type="entry name" value="UDP-Glycosyltransferase/glycogen phosphorylase"/>
    <property type="match status" value="1"/>
</dbReference>
<dbReference type="GO" id="GO:0016757">
    <property type="term" value="F:glycosyltransferase activity"/>
    <property type="evidence" value="ECO:0007669"/>
    <property type="project" value="UniProtKB-KW"/>
</dbReference>
<evidence type="ECO:0000313" key="4">
    <source>
        <dbReference type="Proteomes" id="UP001527099"/>
    </source>
</evidence>
<name>A0ABT4GBC2_9BACL</name>
<dbReference type="InterPro" id="IPR028098">
    <property type="entry name" value="Glyco_trans_4-like_N"/>
</dbReference>
<keyword evidence="4" id="KW-1185">Reference proteome</keyword>
<dbReference type="EMBL" id="JAMDMX010000034">
    <property type="protein sequence ID" value="MCY9693487.1"/>
    <property type="molecule type" value="Genomic_DNA"/>
</dbReference>
<sequence length="376" mass="43320">MSNQPVRILHHISDMNRGEAQSFIMNVYRHMDRSKIQFDFVVHSYNPCDYEEEIRALGGRIFILQNPRAGWMGYLYELKSTIQHHGPFHALHSHNFEASVLTLLASRLFGIDIRIVHCHSISDYTYSSLITKISRWLKRNMIRQFATRWVSSSITVSQALFGYQWSNDKRGRMVRNGIDVGRFTSRMYNPMTLREELHISLEEPIIGHIGRFSSAKNHTFLIEIFEELLYRVPNARLILVGDGALRPQIIALIEQKGIQNRVHLLGLRDDIHELLQEFDCMVLPSFKDGLPMVLIEAQAAGVPCVVSDALPAEVNLRAGFFAFVCLKQDIAVWVQWLMRALRSDPVPVDERIRAIRQAGYDIKEAALELEEVYAFQ</sequence>
<keyword evidence="3" id="KW-0808">Transferase</keyword>
<organism evidence="3 4">
    <name type="scientific">Paenibacillus alginolyticus</name>
    <dbReference type="NCBI Taxonomy" id="59839"/>
    <lineage>
        <taxon>Bacteria</taxon>
        <taxon>Bacillati</taxon>
        <taxon>Bacillota</taxon>
        <taxon>Bacilli</taxon>
        <taxon>Bacillales</taxon>
        <taxon>Paenibacillaceae</taxon>
        <taxon>Paenibacillus</taxon>
    </lineage>
</organism>
<gene>
    <name evidence="3" type="ORF">M5X19_11355</name>
</gene>
<dbReference type="InterPro" id="IPR001296">
    <property type="entry name" value="Glyco_trans_1"/>
</dbReference>
<proteinExistence type="predicted"/>
<dbReference type="Proteomes" id="UP001527099">
    <property type="component" value="Unassembled WGS sequence"/>
</dbReference>
<dbReference type="PANTHER" id="PTHR12526">
    <property type="entry name" value="GLYCOSYLTRANSFERASE"/>
    <property type="match status" value="1"/>
</dbReference>
<accession>A0ABT4GBC2</accession>
<dbReference type="Pfam" id="PF00534">
    <property type="entry name" value="Glycos_transf_1"/>
    <property type="match status" value="1"/>
</dbReference>
<protein>
    <submittedName>
        <fullName evidence="3">Glycosyltransferase</fullName>
        <ecNumber evidence="3">2.4.-.-</ecNumber>
    </submittedName>
</protein>
<reference evidence="3 4" key="1">
    <citation type="submission" date="2022-05" db="EMBL/GenBank/DDBJ databases">
        <title>Genome Sequencing of Bee-Associated Microbes.</title>
        <authorList>
            <person name="Dunlap C."/>
        </authorList>
    </citation>
    <scope>NUCLEOTIDE SEQUENCE [LARGE SCALE GENOMIC DNA]</scope>
    <source>
        <strain evidence="3 4">NRRL B-14421</strain>
    </source>
</reference>
<dbReference type="RefSeq" id="WP_127528184.1">
    <property type="nucleotide sequence ID" value="NZ_JAMDMW010000177.1"/>
</dbReference>
<comment type="caution">
    <text evidence="3">The sequence shown here is derived from an EMBL/GenBank/DDBJ whole genome shotgun (WGS) entry which is preliminary data.</text>
</comment>